<reference evidence="2" key="1">
    <citation type="submission" date="2024-03" db="EMBL/GenBank/DDBJ databases">
        <title>Chitinophaga horti sp. nov., isolated from garden soil.</title>
        <authorList>
            <person name="Lee D.S."/>
            <person name="Han D.M."/>
            <person name="Baek J.H."/>
            <person name="Choi D.G."/>
            <person name="Jeon J.H."/>
            <person name="Jeon C.O."/>
        </authorList>
    </citation>
    <scope>NUCLEOTIDE SEQUENCE [LARGE SCALE GENOMIC DNA]</scope>
    <source>
        <strain evidence="2">GPA1</strain>
    </source>
</reference>
<gene>
    <name evidence="1" type="ORF">WJU16_22340</name>
</gene>
<dbReference type="EMBL" id="CP149822">
    <property type="protein sequence ID" value="WZN40706.1"/>
    <property type="molecule type" value="Genomic_DNA"/>
</dbReference>
<name>A0ABZ2YP64_9BACT</name>
<evidence type="ECO:0000313" key="2">
    <source>
        <dbReference type="Proteomes" id="UP001485459"/>
    </source>
</evidence>
<accession>A0ABZ2YP64</accession>
<sequence>MAAFLQLDGASEELWKELHDENGNPVGFPHYRLPYAKAEMKRIETRIALLKRYDGQENEETEKGGVRILRNVVANRVQIFFPSKPDEETRTRLKKAGFRWCRRESAWQRQLSSWAEWQAKDFLPAG</sequence>
<dbReference type="RefSeq" id="WP_341835595.1">
    <property type="nucleotide sequence ID" value="NZ_CP149822.1"/>
</dbReference>
<organism evidence="1 2">
    <name type="scientific">Chitinophaga pollutisoli</name>
    <dbReference type="NCBI Taxonomy" id="3133966"/>
    <lineage>
        <taxon>Bacteria</taxon>
        <taxon>Pseudomonadati</taxon>
        <taxon>Bacteroidota</taxon>
        <taxon>Chitinophagia</taxon>
        <taxon>Chitinophagales</taxon>
        <taxon>Chitinophagaceae</taxon>
        <taxon>Chitinophaga</taxon>
    </lineage>
</organism>
<dbReference type="Proteomes" id="UP001485459">
    <property type="component" value="Chromosome"/>
</dbReference>
<evidence type="ECO:0000313" key="1">
    <source>
        <dbReference type="EMBL" id="WZN40706.1"/>
    </source>
</evidence>
<keyword evidence="2" id="KW-1185">Reference proteome</keyword>
<protein>
    <submittedName>
        <fullName evidence="1">Uncharacterized protein</fullName>
    </submittedName>
</protein>
<proteinExistence type="predicted"/>